<gene>
    <name evidence="1" type="primary">ABSGL_01077.1 scaffold 1223</name>
</gene>
<proteinExistence type="predicted"/>
<evidence type="ECO:0000313" key="2">
    <source>
        <dbReference type="Proteomes" id="UP000078561"/>
    </source>
</evidence>
<protein>
    <submittedName>
        <fullName evidence="1">Uncharacterized protein</fullName>
    </submittedName>
</protein>
<dbReference type="EMBL" id="LT550481">
    <property type="protein sequence ID" value="SAL95736.1"/>
    <property type="molecule type" value="Genomic_DNA"/>
</dbReference>
<dbReference type="InParanoid" id="A0A168KZA5"/>
<accession>A0A168KZA5</accession>
<name>A0A168KZA5_ABSGL</name>
<dbReference type="Proteomes" id="UP000078561">
    <property type="component" value="Unassembled WGS sequence"/>
</dbReference>
<organism evidence="1">
    <name type="scientific">Absidia glauca</name>
    <name type="common">Pin mould</name>
    <dbReference type="NCBI Taxonomy" id="4829"/>
    <lineage>
        <taxon>Eukaryota</taxon>
        <taxon>Fungi</taxon>
        <taxon>Fungi incertae sedis</taxon>
        <taxon>Mucoromycota</taxon>
        <taxon>Mucoromycotina</taxon>
        <taxon>Mucoromycetes</taxon>
        <taxon>Mucorales</taxon>
        <taxon>Cunninghamellaceae</taxon>
        <taxon>Absidia</taxon>
    </lineage>
</organism>
<dbReference type="Gene3D" id="3.90.550.10">
    <property type="entry name" value="Spore Coat Polysaccharide Biosynthesis Protein SpsA, Chain A"/>
    <property type="match status" value="1"/>
</dbReference>
<dbReference type="CDD" id="cd00761">
    <property type="entry name" value="Glyco_tranf_GTA_type"/>
    <property type="match status" value="1"/>
</dbReference>
<reference evidence="1" key="1">
    <citation type="submission" date="2016-04" db="EMBL/GenBank/DDBJ databases">
        <authorList>
            <person name="Evans L.H."/>
            <person name="Alamgir A."/>
            <person name="Owens N."/>
            <person name="Weber N.D."/>
            <person name="Virtaneva K."/>
            <person name="Barbian K."/>
            <person name="Babar A."/>
            <person name="Rosenke K."/>
        </authorList>
    </citation>
    <scope>NUCLEOTIDE SEQUENCE [LARGE SCALE GENOMIC DNA]</scope>
    <source>
        <strain evidence="1">CBS 101.48</strain>
    </source>
</reference>
<dbReference type="OrthoDB" id="2329609at2759"/>
<dbReference type="SUPFAM" id="SSF53448">
    <property type="entry name" value="Nucleotide-diphospho-sugar transferases"/>
    <property type="match status" value="1"/>
</dbReference>
<keyword evidence="2" id="KW-1185">Reference proteome</keyword>
<evidence type="ECO:0000313" key="1">
    <source>
        <dbReference type="EMBL" id="SAL95736.1"/>
    </source>
</evidence>
<dbReference type="AlphaFoldDB" id="A0A168KZA5"/>
<sequence length="417" mass="47494">MAARFTVASGLTNNKYCNYFASFSVRSLSTFALLTVTLTLCFVYSSNGPNYLTSTMDGFLYAQNKTHLLSTAKYDCLYCEQPPTFGYTQEQLFDACMDPGVVPEYYLSIVMSARPEEYTPDHYARLQHTIDSTFLLAESTKTLMELLLIDWNPESQRRPLRDSYRFRRSDYLTYRILTVPRQIHQSLDVSEQSPIHASQAKNLGIRFARGEYVLSANSDVIWTPNMHNAVISRSWRKGMFYTQSQNDTLTTTSETDARIVEIPNFATDDTLAQACDQHDDYAPGHFKMSKVVDTDLLETNALLRMARHAGDFTLADRESWKLIKGYRETGANRGVDTELLFTAAWSLGLPVAHQPSSTFNCHQQPRLPPQQDTDIDIDAMRQKKVSYMNKLDQWGLQGHNLYKEGMQCEVFHGGLGM</sequence>
<dbReference type="InterPro" id="IPR029044">
    <property type="entry name" value="Nucleotide-diphossugar_trans"/>
</dbReference>